<sequence>MTMLLIVDQAPYGTWAGREALDMAFSMAAFDQPITLLFTGAGVNWLRQGQDASAIQQKSVEKNLSAAPVFGIEAILADRASCVRYGLNAGDLPQGVALATVNADLLANYAAAAFSG</sequence>
<reference evidence="2 3" key="1">
    <citation type="submission" date="2016-10" db="EMBL/GenBank/DDBJ databases">
        <title>Marinobacter salinus sp. nov., a moderately halophilic bacterium isolated from a tidal flat environment.</title>
        <authorList>
            <person name="Park S.-J."/>
        </authorList>
    </citation>
    <scope>NUCLEOTIDE SEQUENCE [LARGE SCALE GENOMIC DNA]</scope>
    <source>
        <strain evidence="2 3">Hb8</strain>
    </source>
</reference>
<name>A0A1D9GIZ3_9GAMM</name>
<dbReference type="PANTHER" id="PTHR38780:SF1">
    <property type="entry name" value="PROTEIN TUSC"/>
    <property type="match status" value="1"/>
</dbReference>
<dbReference type="OrthoDB" id="9789418at2"/>
<dbReference type="Pfam" id="PF02635">
    <property type="entry name" value="DsrE"/>
    <property type="match status" value="1"/>
</dbReference>
<evidence type="ECO:0000313" key="3">
    <source>
        <dbReference type="Proteomes" id="UP000177445"/>
    </source>
</evidence>
<evidence type="ECO:0000313" key="2">
    <source>
        <dbReference type="EMBL" id="AOY87616.1"/>
    </source>
</evidence>
<dbReference type="STRING" id="1874317.BKP64_05205"/>
<evidence type="ECO:0000256" key="1">
    <source>
        <dbReference type="ARBA" id="ARBA00005996"/>
    </source>
</evidence>
<dbReference type="InterPro" id="IPR003787">
    <property type="entry name" value="Sulphur_relay_DsrE/F-like"/>
</dbReference>
<dbReference type="PANTHER" id="PTHR38780">
    <property type="entry name" value="PROTEIN TUSC"/>
    <property type="match status" value="1"/>
</dbReference>
<proteinExistence type="inferred from homology"/>
<dbReference type="Gene3D" id="3.40.1260.10">
    <property type="entry name" value="DsrEFH-like"/>
    <property type="match status" value="1"/>
</dbReference>
<dbReference type="KEGG" id="msq:BKP64_05205"/>
<dbReference type="Proteomes" id="UP000177445">
    <property type="component" value="Chromosome"/>
</dbReference>
<dbReference type="EMBL" id="CP017715">
    <property type="protein sequence ID" value="AOY87616.1"/>
    <property type="molecule type" value="Genomic_DNA"/>
</dbReference>
<dbReference type="AlphaFoldDB" id="A0A1D9GIZ3"/>
<dbReference type="InterPro" id="IPR017462">
    <property type="entry name" value="Sulphur_relay_TusC/DsrF"/>
</dbReference>
<organism evidence="2 3">
    <name type="scientific">Marinobacter salinus</name>
    <dbReference type="NCBI Taxonomy" id="1874317"/>
    <lineage>
        <taxon>Bacteria</taxon>
        <taxon>Pseudomonadati</taxon>
        <taxon>Pseudomonadota</taxon>
        <taxon>Gammaproteobacteria</taxon>
        <taxon>Pseudomonadales</taxon>
        <taxon>Marinobacteraceae</taxon>
        <taxon>Marinobacter</taxon>
    </lineage>
</organism>
<keyword evidence="3" id="KW-1185">Reference proteome</keyword>
<dbReference type="RefSeq" id="WP_070966883.1">
    <property type="nucleotide sequence ID" value="NZ_CP017715.1"/>
</dbReference>
<dbReference type="InterPro" id="IPR027396">
    <property type="entry name" value="DsrEFH-like"/>
</dbReference>
<comment type="similarity">
    <text evidence="1">Belongs to the DsrF/TusC family.</text>
</comment>
<accession>A0A1D9GIZ3</accession>
<protein>
    <submittedName>
        <fullName evidence="2">Sulfur reduction protein DsrE</fullName>
    </submittedName>
</protein>
<dbReference type="SUPFAM" id="SSF75169">
    <property type="entry name" value="DsrEFH-like"/>
    <property type="match status" value="1"/>
</dbReference>
<gene>
    <name evidence="2" type="ORF">BKP64_05205</name>
</gene>